<dbReference type="GeneID" id="108043441"/>
<feature type="signal peptide" evidence="1">
    <location>
        <begin position="1"/>
        <end position="20"/>
    </location>
</feature>
<evidence type="ECO:0000256" key="1">
    <source>
        <dbReference type="SAM" id="SignalP"/>
    </source>
</evidence>
<keyword evidence="1" id="KW-0732">Signal</keyword>
<dbReference type="EnsemblMetazoa" id="XM_017122151.2">
    <property type="protein sequence ID" value="XP_016977640.1"/>
    <property type="gene ID" value="LOC108043441"/>
</dbReference>
<evidence type="ECO:0000313" key="2">
    <source>
        <dbReference type="EnsemblMetazoa" id="XP_016977640.1"/>
    </source>
</evidence>
<accession>A0A6P4EHJ0</accession>
<protein>
    <submittedName>
        <fullName evidence="4">Uncharacterized protein LOC108043441</fullName>
    </submittedName>
</protein>
<gene>
    <name evidence="4" type="primary">LOC108043441</name>
    <name evidence="2" type="synonym">108043441</name>
</gene>
<evidence type="ECO:0000313" key="4">
    <source>
        <dbReference type="RefSeq" id="XP_016977640.1"/>
    </source>
</evidence>
<reference evidence="4" key="2">
    <citation type="submission" date="2025-04" db="UniProtKB">
        <authorList>
            <consortium name="RefSeq"/>
        </authorList>
    </citation>
    <scope>IDENTIFICATION</scope>
</reference>
<keyword evidence="3" id="KW-1185">Reference proteome</keyword>
<dbReference type="CTD" id="8673980"/>
<name>A0A6P4EHJ0_DRORH</name>
<feature type="chain" id="PRO_5027627927" evidence="1">
    <location>
        <begin position="21"/>
        <end position="67"/>
    </location>
</feature>
<dbReference type="AlphaFoldDB" id="A0A6P4EHJ0"/>
<proteinExistence type="predicted"/>
<dbReference type="Proteomes" id="UP001652680">
    <property type="component" value="Unassembled WGS sequence"/>
</dbReference>
<reference evidence="2" key="3">
    <citation type="submission" date="2025-05" db="UniProtKB">
        <authorList>
            <consortium name="EnsemblMetazoa"/>
        </authorList>
    </citation>
    <scope>IDENTIFICATION</scope>
</reference>
<dbReference type="RefSeq" id="XP_016977640.1">
    <property type="nucleotide sequence ID" value="XM_017122151.1"/>
</dbReference>
<evidence type="ECO:0000313" key="3">
    <source>
        <dbReference type="Proteomes" id="UP001652680"/>
    </source>
</evidence>
<dbReference type="OrthoDB" id="7867854at2759"/>
<sequence>MTRLFVLILLLSLLTDSAFGSIDQLIRSIASAFGGGATVGINANVPRSGFGIRTPNSEFSVGYGFGR</sequence>
<organism evidence="4">
    <name type="scientific">Drosophila rhopaloa</name>
    <name type="common">Fruit fly</name>
    <dbReference type="NCBI Taxonomy" id="1041015"/>
    <lineage>
        <taxon>Eukaryota</taxon>
        <taxon>Metazoa</taxon>
        <taxon>Ecdysozoa</taxon>
        <taxon>Arthropoda</taxon>
        <taxon>Hexapoda</taxon>
        <taxon>Insecta</taxon>
        <taxon>Pterygota</taxon>
        <taxon>Neoptera</taxon>
        <taxon>Endopterygota</taxon>
        <taxon>Diptera</taxon>
        <taxon>Brachycera</taxon>
        <taxon>Muscomorpha</taxon>
        <taxon>Ephydroidea</taxon>
        <taxon>Drosophilidae</taxon>
        <taxon>Drosophila</taxon>
        <taxon>Sophophora</taxon>
    </lineage>
</organism>
<reference evidence="3" key="1">
    <citation type="journal article" date="2021" name="Elife">
        <title>Highly contiguous assemblies of 101 drosophilid genomes.</title>
        <authorList>
            <person name="Kim B.Y."/>
            <person name="Wang J.R."/>
            <person name="Miller D.E."/>
            <person name="Barmina O."/>
            <person name="Delaney E."/>
            <person name="Thompson A."/>
            <person name="Comeault A.A."/>
            <person name="Peede D."/>
            <person name="D'Agostino E.R."/>
            <person name="Pelaez J."/>
            <person name="Aguilar J.M."/>
            <person name="Haji D."/>
            <person name="Matsunaga T."/>
            <person name="Armstrong E.E."/>
            <person name="Zych M."/>
            <person name="Ogawa Y."/>
            <person name="Stamenkovic-Radak M."/>
            <person name="Jelic M."/>
            <person name="Veselinovic M.S."/>
            <person name="Tanaskovic M."/>
            <person name="Eric P."/>
            <person name="Gao J.J."/>
            <person name="Katoh T.K."/>
            <person name="Toda M.J."/>
            <person name="Watabe H."/>
            <person name="Watada M."/>
            <person name="Davis J.S."/>
            <person name="Moyle L.C."/>
            <person name="Manoli G."/>
            <person name="Bertolini E."/>
            <person name="Kostal V."/>
            <person name="Hawley R.S."/>
            <person name="Takahashi A."/>
            <person name="Jones C.D."/>
            <person name="Price D.K."/>
            <person name="Whiteman N."/>
            <person name="Kopp A."/>
            <person name="Matute D.R."/>
            <person name="Petrov D.A."/>
        </authorList>
    </citation>
    <scope>NUCLEOTIDE SEQUENCE [LARGE SCALE GENOMIC DNA]</scope>
</reference>